<feature type="domain" description="Rad26-like helical repeats" evidence="2">
    <location>
        <begin position="801"/>
        <end position="1005"/>
    </location>
</feature>
<dbReference type="Pfam" id="PF12331">
    <property type="entry name" value="Rad26-like_helical_rpts"/>
    <property type="match status" value="1"/>
</dbReference>
<reference evidence="4 5" key="1">
    <citation type="submission" date="2019-04" db="EMBL/GenBank/DDBJ databases">
        <title>Comparative genomics and transcriptomics to analyze fruiting body development in filamentous ascomycetes.</title>
        <authorList>
            <consortium name="DOE Joint Genome Institute"/>
            <person name="Lutkenhaus R."/>
            <person name="Traeger S."/>
            <person name="Breuer J."/>
            <person name="Kuo A."/>
            <person name="Lipzen A."/>
            <person name="Pangilinan J."/>
            <person name="Dilworth D."/>
            <person name="Sandor L."/>
            <person name="Poggeler S."/>
            <person name="Barry K."/>
            <person name="Grigoriev I.V."/>
            <person name="Nowrousian M."/>
        </authorList>
    </citation>
    <scope>NUCLEOTIDE SEQUENCE [LARGE SCALE GENOMIC DNA]</scope>
    <source>
        <strain evidence="4 5">CBS 389.68</strain>
    </source>
</reference>
<feature type="compositionally biased region" description="Basic and acidic residues" evidence="1">
    <location>
        <begin position="497"/>
        <end position="509"/>
    </location>
</feature>
<feature type="region of interest" description="Disordered" evidence="1">
    <location>
        <begin position="348"/>
        <end position="369"/>
    </location>
</feature>
<dbReference type="AlphaFoldDB" id="A0A4S2N7L5"/>
<accession>A0A4S2N7L5</accession>
<feature type="region of interest" description="Disordered" evidence="1">
    <location>
        <begin position="30"/>
        <end position="59"/>
    </location>
</feature>
<dbReference type="STRING" id="341454.A0A4S2N7L5"/>
<keyword evidence="5" id="KW-1185">Reference proteome</keyword>
<dbReference type="OrthoDB" id="5245063at2759"/>
<evidence type="ECO:0000259" key="3">
    <source>
        <dbReference type="Pfam" id="PF21046"/>
    </source>
</evidence>
<evidence type="ECO:0000313" key="4">
    <source>
        <dbReference type="EMBL" id="TGZ85311.1"/>
    </source>
</evidence>
<evidence type="ECO:0000259" key="2">
    <source>
        <dbReference type="Pfam" id="PF12331"/>
    </source>
</evidence>
<feature type="region of interest" description="Disordered" evidence="1">
    <location>
        <begin position="78"/>
        <end position="97"/>
    </location>
</feature>
<feature type="compositionally biased region" description="Polar residues" evidence="1">
    <location>
        <begin position="241"/>
        <end position="250"/>
    </location>
</feature>
<evidence type="ECO:0000313" key="5">
    <source>
        <dbReference type="Proteomes" id="UP000298138"/>
    </source>
</evidence>
<organism evidence="4 5">
    <name type="scientific">Ascodesmis nigricans</name>
    <dbReference type="NCBI Taxonomy" id="341454"/>
    <lineage>
        <taxon>Eukaryota</taxon>
        <taxon>Fungi</taxon>
        <taxon>Dikarya</taxon>
        <taxon>Ascomycota</taxon>
        <taxon>Pezizomycotina</taxon>
        <taxon>Pezizomycetes</taxon>
        <taxon>Pezizales</taxon>
        <taxon>Ascodesmidaceae</taxon>
        <taxon>Ascodesmis</taxon>
    </lineage>
</organism>
<dbReference type="InterPro" id="IPR048379">
    <property type="entry name" value="Rad26-like_C"/>
</dbReference>
<feature type="region of interest" description="Disordered" evidence="1">
    <location>
        <begin position="966"/>
        <end position="986"/>
    </location>
</feature>
<feature type="compositionally biased region" description="Low complexity" evidence="1">
    <location>
        <begin position="966"/>
        <end position="982"/>
    </location>
</feature>
<sequence length="1075" mass="118447">MDDNDEFNDYFDDDGTLDALDTTELQALENQAIAASQQPRQHQQQQNQIYHGQAGTGAVPTSRAWAENRVVTVGEMGTQQRQNVQDWRSTTTGRPAVGAENRAGGYGAGIGAPNQHQHQQPSGIGQGAQYQTAANLTRIPYQFPNVNQPARPQQQLYQRQATPAQTYGNYKPLVAYPQQQRPIPGYQRSSTVAGGVGLGAGNNMGTGVGSVGRTGTLGQRAHTTPMPVTGKRTLDAHTPTGPRTTQSGGLYQQPQLPAQHQPPEGPKYPAQYPPDFSPHNPPADYLNQAYDLEPAPNAYTGTYIEEPTLPMATYHPGQTGLHKPSSDYGDGDFEELEMAEELLDTAAPTVGGKGDETSRVEGGQEDYDHGAVDMGETDVDMELDGHPNPEPVINEEERIQIEHQKALAKQLAQEKVDLVAQLANARAAELSKAGEVSIVRNNLQKATREHERIISSMKSHQAEEVARLKAEIADLQAKETRMETELTFIRKDLEETNRRNTMLERKSKESGAVGSSTSKRNDSNDGFSKLMVLDADRSKIRTPPPGSMAATGRKFAFRDGFEDEEMVLPMDMGSPSGRKKGVRTPTRMGSKRKRNSHESPIAMQLPLSAPRSARMEDVQRVQRPEGVDERLLDFMWEKARSEWTEFFEAAMLHVDPVAGERVFDIMSRYSFPSDVNTTMSAFFFSRVMTLQTKASSSFTSANGTGSEFLVSIFEVLFEMWRRCITEVFYGALSPILELIRFTLLWNLGESSYSVMDKAVGLATETLQAYVLPRHPAKNLKAMSQKQGLGHQIIPDLTLDHCHTCMAILEGIALDAVGEEHTLRRFWRLTPADFPILLLSISQPITLSLPMATVLTTSVTPTSFGPCTTDLDIQRENELYLIDHITKLLVDAPRAPGIQYNREHLLKLRIAILGFLGACVGGEVGKQAMTKSQYLLPRLVKRVGEEIDELYEWRCLLLPTTSFETPKSTSSTITSTSSTCKPPSDGEARHRINLINSAVRIMYAVIMAAKDVAQEKLAPTVTFQRHLVAMARVAMSSGEAQEEGIAEDVVEKAAAVLGELLRPDEAEEIEGLFDVG</sequence>
<dbReference type="EMBL" id="ML220112">
    <property type="protein sequence ID" value="TGZ85311.1"/>
    <property type="molecule type" value="Genomic_DNA"/>
</dbReference>
<feature type="domain" description="Rad26-like C-terminal" evidence="3">
    <location>
        <begin position="1023"/>
        <end position="1072"/>
    </location>
</feature>
<proteinExistence type="predicted"/>
<dbReference type="Pfam" id="PF21046">
    <property type="entry name" value="Rad26-like_C"/>
    <property type="match status" value="1"/>
</dbReference>
<feature type="compositionally biased region" description="Low complexity" evidence="1">
    <location>
        <begin position="37"/>
        <end position="48"/>
    </location>
</feature>
<evidence type="ECO:0008006" key="6">
    <source>
        <dbReference type="Google" id="ProtNLM"/>
    </source>
</evidence>
<name>A0A4S2N7L5_9PEZI</name>
<feature type="compositionally biased region" description="Polar residues" evidence="1">
    <location>
        <begin position="78"/>
        <end position="93"/>
    </location>
</feature>
<dbReference type="InParanoid" id="A0A4S2N7L5"/>
<protein>
    <recommendedName>
        <fullName evidence="6">DNA repair protein Rad26</fullName>
    </recommendedName>
</protein>
<feature type="region of interest" description="Disordered" evidence="1">
    <location>
        <begin position="214"/>
        <end position="268"/>
    </location>
</feature>
<dbReference type="InterPro" id="IPR022093">
    <property type="entry name" value="Rad26-like_helical"/>
</dbReference>
<feature type="compositionally biased region" description="Low complexity" evidence="1">
    <location>
        <begin position="252"/>
        <end position="262"/>
    </location>
</feature>
<evidence type="ECO:0000256" key="1">
    <source>
        <dbReference type="SAM" id="MobiDB-lite"/>
    </source>
</evidence>
<gene>
    <name evidence="4" type="ORF">EX30DRAFT_392667</name>
</gene>
<feature type="region of interest" description="Disordered" evidence="1">
    <location>
        <begin position="497"/>
        <end position="528"/>
    </location>
</feature>
<feature type="region of interest" description="Disordered" evidence="1">
    <location>
        <begin position="568"/>
        <end position="599"/>
    </location>
</feature>
<dbReference type="Proteomes" id="UP000298138">
    <property type="component" value="Unassembled WGS sequence"/>
</dbReference>